<dbReference type="GO" id="GO:0032784">
    <property type="term" value="P:regulation of DNA-templated transcription elongation"/>
    <property type="evidence" value="ECO:0007669"/>
    <property type="project" value="InterPro"/>
</dbReference>
<dbReference type="InterPro" id="IPR014722">
    <property type="entry name" value="Rib_uL2_dom2"/>
</dbReference>
<dbReference type="GO" id="GO:0032044">
    <property type="term" value="C:DSIF complex"/>
    <property type="evidence" value="ECO:0007669"/>
    <property type="project" value="TreeGrafter"/>
</dbReference>
<feature type="region of interest" description="Disordered" evidence="1">
    <location>
        <begin position="360"/>
        <end position="394"/>
    </location>
</feature>
<feature type="domain" description="Spt5 KOWx" evidence="2">
    <location>
        <begin position="140"/>
        <end position="188"/>
    </location>
</feature>
<dbReference type="GO" id="GO:0006357">
    <property type="term" value="P:regulation of transcription by RNA polymerase II"/>
    <property type="evidence" value="ECO:0007669"/>
    <property type="project" value="InterPro"/>
</dbReference>
<dbReference type="EMBL" id="OU466862">
    <property type="protein sequence ID" value="CAH2073609.1"/>
    <property type="molecule type" value="Genomic_DNA"/>
</dbReference>
<dbReference type="PANTHER" id="PTHR11125">
    <property type="entry name" value="SUPPRESSOR OF TY 5"/>
    <property type="match status" value="1"/>
</dbReference>
<dbReference type="Pfam" id="PF23037">
    <property type="entry name" value="KOWx_SPT5"/>
    <property type="match status" value="1"/>
</dbReference>
<feature type="domain" description="Spt5 KOW" evidence="4">
    <location>
        <begin position="197"/>
        <end position="251"/>
    </location>
</feature>
<dbReference type="PANTHER" id="PTHR11125:SF8">
    <property type="entry name" value="PROTEIN RNA-DIRECTED DNA METHYLATION 3"/>
    <property type="match status" value="1"/>
</dbReference>
<evidence type="ECO:0000259" key="4">
    <source>
        <dbReference type="Pfam" id="PF23291"/>
    </source>
</evidence>
<accession>A0AAU9SZ16</accession>
<protein>
    <submittedName>
        <fullName evidence="5">Uncharacterized protein</fullName>
    </submittedName>
</protein>
<dbReference type="InterPro" id="IPR057936">
    <property type="entry name" value="KOWx_Spt5"/>
</dbReference>
<feature type="compositionally biased region" description="Low complexity" evidence="1">
    <location>
        <begin position="428"/>
        <end position="441"/>
    </location>
</feature>
<proteinExistence type="predicted"/>
<dbReference type="GO" id="GO:0003729">
    <property type="term" value="F:mRNA binding"/>
    <property type="evidence" value="ECO:0007669"/>
    <property type="project" value="TreeGrafter"/>
</dbReference>
<keyword evidence="6" id="KW-1185">Reference proteome</keyword>
<dbReference type="FunFam" id="2.30.30.30:FF:000053">
    <property type="entry name" value="Protein RNA-directed DNA methylation 3"/>
    <property type="match status" value="1"/>
</dbReference>
<evidence type="ECO:0000313" key="5">
    <source>
        <dbReference type="EMBL" id="CAH2073609.1"/>
    </source>
</evidence>
<reference evidence="5 6" key="1">
    <citation type="submission" date="2022-03" db="EMBL/GenBank/DDBJ databases">
        <authorList>
            <person name="Nunn A."/>
            <person name="Chopra R."/>
            <person name="Nunn A."/>
            <person name="Contreras Garrido A."/>
        </authorList>
    </citation>
    <scope>NUCLEOTIDE SEQUENCE [LARGE SCALE GENOMIC DNA]</scope>
</reference>
<feature type="compositionally biased region" description="Basic residues" evidence="1">
    <location>
        <begin position="418"/>
        <end position="427"/>
    </location>
</feature>
<dbReference type="Proteomes" id="UP000836841">
    <property type="component" value="Chromosome 6"/>
</dbReference>
<dbReference type="InterPro" id="IPR039659">
    <property type="entry name" value="SPT5"/>
</dbReference>
<feature type="domain" description="Spt5 KOW" evidence="3">
    <location>
        <begin position="313"/>
        <end position="357"/>
    </location>
</feature>
<name>A0AAU9SZ16_THLAR</name>
<evidence type="ECO:0000259" key="3">
    <source>
        <dbReference type="Pfam" id="PF23290"/>
    </source>
</evidence>
<feature type="region of interest" description="Disordered" evidence="1">
    <location>
        <begin position="409"/>
        <end position="448"/>
    </location>
</feature>
<dbReference type="CDD" id="cd06084">
    <property type="entry name" value="KOW_Spt5_4"/>
    <property type="match status" value="1"/>
</dbReference>
<gene>
    <name evidence="5" type="ORF">TAV2_LOCUS18585</name>
</gene>
<evidence type="ECO:0000259" key="2">
    <source>
        <dbReference type="Pfam" id="PF23037"/>
    </source>
</evidence>
<feature type="region of interest" description="Disordered" evidence="1">
    <location>
        <begin position="1"/>
        <end position="40"/>
    </location>
</feature>
<evidence type="ECO:0000256" key="1">
    <source>
        <dbReference type="SAM" id="MobiDB-lite"/>
    </source>
</evidence>
<dbReference type="InterPro" id="IPR041978">
    <property type="entry name" value="KOW_Spt5_5"/>
</dbReference>
<evidence type="ECO:0000313" key="6">
    <source>
        <dbReference type="Proteomes" id="UP000836841"/>
    </source>
</evidence>
<dbReference type="GO" id="GO:0006368">
    <property type="term" value="P:transcription elongation by RNA polymerase II"/>
    <property type="evidence" value="ECO:0007669"/>
    <property type="project" value="TreeGrafter"/>
</dbReference>
<organism evidence="5 6">
    <name type="scientific">Thlaspi arvense</name>
    <name type="common">Field penny-cress</name>
    <dbReference type="NCBI Taxonomy" id="13288"/>
    <lineage>
        <taxon>Eukaryota</taxon>
        <taxon>Viridiplantae</taxon>
        <taxon>Streptophyta</taxon>
        <taxon>Embryophyta</taxon>
        <taxon>Tracheophyta</taxon>
        <taxon>Spermatophyta</taxon>
        <taxon>Magnoliopsida</taxon>
        <taxon>eudicotyledons</taxon>
        <taxon>Gunneridae</taxon>
        <taxon>Pentapetalae</taxon>
        <taxon>rosids</taxon>
        <taxon>malvids</taxon>
        <taxon>Brassicales</taxon>
        <taxon>Brassicaceae</taxon>
        <taxon>Thlaspideae</taxon>
        <taxon>Thlaspi</taxon>
    </lineage>
</organism>
<feature type="compositionally biased region" description="Polar residues" evidence="1">
    <location>
        <begin position="364"/>
        <end position="381"/>
    </location>
</feature>
<dbReference type="AlphaFoldDB" id="A0AAU9SZ16"/>
<dbReference type="Pfam" id="PF23291">
    <property type="entry name" value="KOW4_SPT5"/>
    <property type="match status" value="1"/>
</dbReference>
<dbReference type="InterPro" id="IPR041977">
    <property type="entry name" value="KOW_Spt5_4"/>
</dbReference>
<sequence length="464" mass="50393">MDRRWMGKQFPGTDSTSSGGKKRKGGVECRDEGLGISKRKPPAFPQLFEKSAEAGYFGGSSDEYCVSSFSLQFLRLAHSENLSSWGVIPSKFTPAEHKEPGDMEWISEMYGEEKKKKILPDGSVGGNGEGSSGSTSEISYELYNLVCFSRKDFGLIVGVDDKGDGYKVLKEGSDGPAVVRVQKKEMQSGPFDSKFTALDLNNKQISTNDVVKISKGPSEGKQAVVKQIYKSIVFLYAESEEENGGYLCCRSQSCEKINLFTDESNENTGGFDASAFGDSASCLKSPLPPEKEWQPKENYINSNQGDKGSMYSIGQKLRIRVGPLKGYLCRVIALRYSDVTVKLDSQPKILTVKSEHLAEVRDTNMPSKSGKPTSTPFANSNHKQHPGDGYDSISGGGQLCAGSRIVTSDSNDGFSVPKSRKRAKQRGSRSAVTSDSSSVDAKNSPPKIGVEAFIDLETVIISVD</sequence>
<dbReference type="Gene3D" id="2.30.30.30">
    <property type="match status" value="1"/>
</dbReference>
<dbReference type="Pfam" id="PF23290">
    <property type="entry name" value="KOW5_SPT5"/>
    <property type="match status" value="1"/>
</dbReference>